<proteinExistence type="predicted"/>
<protein>
    <recommendedName>
        <fullName evidence="3">Tissue inhibitor of metalloproteinase</fullName>
    </recommendedName>
</protein>
<evidence type="ECO:0000313" key="2">
    <source>
        <dbReference type="Proteomes" id="UP000249610"/>
    </source>
</evidence>
<sequence length="169" mass="19661">MNFILVFLLVTELYSEKLCDCYFQEDLASAQKLNYEESDLIFLGKIVERNDDGSFKFEVLETLKGEEVGFVIGSLTNSCTIFPDENEEFWLVYTNSPNSDEFITMSQCGLSRSFKFPYLLKFTSPPPPRNPSDPTLHLESELEYSKKRIEALEILKSEIEQLRKWKELN</sequence>
<evidence type="ECO:0008006" key="3">
    <source>
        <dbReference type="Google" id="ProtNLM"/>
    </source>
</evidence>
<reference evidence="1 2" key="1">
    <citation type="submission" date="2018-06" db="EMBL/GenBank/DDBJ databases">
        <title>Genomic Encyclopedia of Archaeal and Bacterial Type Strains, Phase II (KMG-II): from individual species to whole genera.</title>
        <authorList>
            <person name="Goeker M."/>
        </authorList>
    </citation>
    <scope>NUCLEOTIDE SEQUENCE [LARGE SCALE GENOMIC DNA]</scope>
    <source>
        <strain evidence="1 2">DSM 23446</strain>
    </source>
</reference>
<gene>
    <name evidence="1" type="ORF">LV83_00910</name>
</gene>
<dbReference type="RefSeq" id="WP_111610337.1">
    <property type="nucleotide sequence ID" value="NZ_QLLK01000002.1"/>
</dbReference>
<organism evidence="1 2">
    <name type="scientific">Algoriphagus yeomjeoni</name>
    <dbReference type="NCBI Taxonomy" id="291403"/>
    <lineage>
        <taxon>Bacteria</taxon>
        <taxon>Pseudomonadati</taxon>
        <taxon>Bacteroidota</taxon>
        <taxon>Cytophagia</taxon>
        <taxon>Cytophagales</taxon>
        <taxon>Cyclobacteriaceae</taxon>
        <taxon>Algoriphagus</taxon>
    </lineage>
</organism>
<keyword evidence="2" id="KW-1185">Reference proteome</keyword>
<dbReference type="AlphaFoldDB" id="A0A327PRU6"/>
<dbReference type="EMBL" id="QLLK01000002">
    <property type="protein sequence ID" value="RAI94004.1"/>
    <property type="molecule type" value="Genomic_DNA"/>
</dbReference>
<dbReference type="OrthoDB" id="827860at2"/>
<name>A0A327PRU6_9BACT</name>
<evidence type="ECO:0000313" key="1">
    <source>
        <dbReference type="EMBL" id="RAI94004.1"/>
    </source>
</evidence>
<comment type="caution">
    <text evidence="1">The sequence shown here is derived from an EMBL/GenBank/DDBJ whole genome shotgun (WGS) entry which is preliminary data.</text>
</comment>
<accession>A0A327PRU6</accession>
<dbReference type="Proteomes" id="UP000249610">
    <property type="component" value="Unassembled WGS sequence"/>
</dbReference>